<dbReference type="InterPro" id="IPR036142">
    <property type="entry name" value="ENT_dom-like_sf"/>
</dbReference>
<dbReference type="EMBL" id="CP000583">
    <property type="protein sequence ID" value="ABO94901.1"/>
    <property type="molecule type" value="Genomic_DNA"/>
</dbReference>
<dbReference type="OrthoDB" id="1737049at2759"/>
<feature type="domain" description="ENT" evidence="4">
    <location>
        <begin position="3"/>
        <end position="89"/>
    </location>
</feature>
<dbReference type="STRING" id="436017.A4RU42"/>
<proteinExistence type="predicted"/>
<dbReference type="InterPro" id="IPR005491">
    <property type="entry name" value="ENT_dom"/>
</dbReference>
<organism evidence="5 6">
    <name type="scientific">Ostreococcus lucimarinus (strain CCE9901)</name>
    <dbReference type="NCBI Taxonomy" id="436017"/>
    <lineage>
        <taxon>Eukaryota</taxon>
        <taxon>Viridiplantae</taxon>
        <taxon>Chlorophyta</taxon>
        <taxon>Mamiellophyceae</taxon>
        <taxon>Mamiellales</taxon>
        <taxon>Bathycoccaceae</taxon>
        <taxon>Ostreococcus</taxon>
    </lineage>
</organism>
<evidence type="ECO:0000259" key="4">
    <source>
        <dbReference type="PROSITE" id="PS51138"/>
    </source>
</evidence>
<evidence type="ECO:0000313" key="5">
    <source>
        <dbReference type="EMBL" id="ABO94901.1"/>
    </source>
</evidence>
<keyword evidence="2" id="KW-0539">Nucleus</keyword>
<evidence type="ECO:0000256" key="2">
    <source>
        <dbReference type="ARBA" id="ARBA00023242"/>
    </source>
</evidence>
<dbReference type="Proteomes" id="UP000001568">
    <property type="component" value="Chromosome 3"/>
</dbReference>
<evidence type="ECO:0000256" key="3">
    <source>
        <dbReference type="SAM" id="MobiDB-lite"/>
    </source>
</evidence>
<dbReference type="InterPro" id="IPR033485">
    <property type="entry name" value="EMSY-LIKE_plant"/>
</dbReference>
<dbReference type="KEGG" id="olu:OSTLU_14528"/>
<dbReference type="SUPFAM" id="SSF158639">
    <property type="entry name" value="ENT-like"/>
    <property type="match status" value="1"/>
</dbReference>
<dbReference type="PANTHER" id="PTHR33432">
    <property type="entry name" value="PROTEIN EMSY-LIKE 4"/>
    <property type="match status" value="1"/>
</dbReference>
<dbReference type="OMA" id="CLTYEIN"/>
<name>A4RU42_OSTLU</name>
<dbReference type="GO" id="GO:0050832">
    <property type="term" value="P:defense response to fungus"/>
    <property type="evidence" value="ECO:0007669"/>
    <property type="project" value="InterPro"/>
</dbReference>
<dbReference type="Gramene" id="ABO94901">
    <property type="protein sequence ID" value="ABO94901"/>
    <property type="gene ID" value="OSTLU_14528"/>
</dbReference>
<feature type="region of interest" description="Disordered" evidence="3">
    <location>
        <begin position="91"/>
        <end position="116"/>
    </location>
</feature>
<dbReference type="SMART" id="SM01191">
    <property type="entry name" value="ENT"/>
    <property type="match status" value="1"/>
</dbReference>
<dbReference type="GeneID" id="5000562"/>
<feature type="compositionally biased region" description="Low complexity" evidence="3">
    <location>
        <begin position="91"/>
        <end position="101"/>
    </location>
</feature>
<comment type="subcellular location">
    <subcellularLocation>
        <location evidence="1">Nucleus</location>
    </subcellularLocation>
</comment>
<evidence type="ECO:0000313" key="6">
    <source>
        <dbReference type="Proteomes" id="UP000001568"/>
    </source>
</evidence>
<dbReference type="GO" id="GO:0005634">
    <property type="term" value="C:nucleus"/>
    <property type="evidence" value="ECO:0007669"/>
    <property type="project" value="UniProtKB-SubCell"/>
</dbReference>
<dbReference type="PROSITE" id="PS51138">
    <property type="entry name" value="ENT"/>
    <property type="match status" value="1"/>
</dbReference>
<dbReference type="Gene3D" id="1.10.1240.40">
    <property type="entry name" value="ENT domain"/>
    <property type="match status" value="1"/>
</dbReference>
<sequence length="269" mass="29844">MSISNSVRKLETDAYGAILKAMAVTGLTWEREEFLGRLRVELNVSSEEHLKMRDQVETDERVAKLRQGLTDHKDTQEAKRQRTEAAAMAAAMAPAAPPRAHAAPRRKPQHSATRAPKITPAQLEAMGVNELICKKVKRFWPSEGGWFDCIITDYNTETKQHCLTYEINTPNESYEWADISTFSPHEFKIEEGRVDIRELQAFTQGPGAAAAQAQANTSVVGAPADHIVAAATKARDPAKFEAVKTSLTAEEEALRKQLAELEDSEDEDD</sequence>
<accession>A4RU42</accession>
<dbReference type="AlphaFoldDB" id="A4RU42"/>
<dbReference type="eggNOG" id="KOG4675">
    <property type="taxonomic scope" value="Eukaryota"/>
</dbReference>
<keyword evidence="6" id="KW-1185">Reference proteome</keyword>
<dbReference type="CDD" id="cd20404">
    <property type="entry name" value="Tudor_Agenet_AtEML-like"/>
    <property type="match status" value="1"/>
</dbReference>
<gene>
    <name evidence="5" type="ORF">OSTLU_14528</name>
</gene>
<evidence type="ECO:0000256" key="1">
    <source>
        <dbReference type="ARBA" id="ARBA00004123"/>
    </source>
</evidence>
<reference evidence="5 6" key="1">
    <citation type="journal article" date="2007" name="Proc. Natl. Acad. Sci. U.S.A.">
        <title>The tiny eukaryote Ostreococcus provides genomic insights into the paradox of plankton speciation.</title>
        <authorList>
            <person name="Palenik B."/>
            <person name="Grimwood J."/>
            <person name="Aerts A."/>
            <person name="Rouze P."/>
            <person name="Salamov A."/>
            <person name="Putnam N."/>
            <person name="Dupont C."/>
            <person name="Jorgensen R."/>
            <person name="Derelle E."/>
            <person name="Rombauts S."/>
            <person name="Zhou K."/>
            <person name="Otillar R."/>
            <person name="Merchant S.S."/>
            <person name="Podell S."/>
            <person name="Gaasterland T."/>
            <person name="Napoli C."/>
            <person name="Gendler K."/>
            <person name="Manuell A."/>
            <person name="Tai V."/>
            <person name="Vallon O."/>
            <person name="Piganeau G."/>
            <person name="Jancek S."/>
            <person name="Heijde M."/>
            <person name="Jabbari K."/>
            <person name="Bowler C."/>
            <person name="Lohr M."/>
            <person name="Robbens S."/>
            <person name="Werner G."/>
            <person name="Dubchak I."/>
            <person name="Pazour G.J."/>
            <person name="Ren Q."/>
            <person name="Paulsen I."/>
            <person name="Delwiche C."/>
            <person name="Schmutz J."/>
            <person name="Rokhsar D."/>
            <person name="Van de Peer Y."/>
            <person name="Moreau H."/>
            <person name="Grigoriev I.V."/>
        </authorList>
    </citation>
    <scope>NUCLEOTIDE SEQUENCE [LARGE SCALE GENOMIC DNA]</scope>
    <source>
        <strain evidence="5 6">CCE9901</strain>
    </source>
</reference>
<dbReference type="PANTHER" id="PTHR33432:SF22">
    <property type="entry name" value="OS10G0436850 PROTEIN"/>
    <property type="match status" value="1"/>
</dbReference>
<dbReference type="HOGENOM" id="CLU_1104043_0_0_1"/>
<dbReference type="RefSeq" id="XP_001416608.1">
    <property type="nucleotide sequence ID" value="XM_001416571.1"/>
</dbReference>
<dbReference type="Pfam" id="PF03735">
    <property type="entry name" value="ENT"/>
    <property type="match status" value="1"/>
</dbReference>
<protein>
    <recommendedName>
        <fullName evidence="4">ENT domain-containing protein</fullName>
    </recommendedName>
</protein>